<dbReference type="InterPro" id="IPR027482">
    <property type="entry name" value="Sec1-like_dom2"/>
</dbReference>
<evidence type="ECO:0000256" key="1">
    <source>
        <dbReference type="ARBA" id="ARBA00009884"/>
    </source>
</evidence>
<keyword evidence="6" id="KW-1185">Reference proteome</keyword>
<dbReference type="EMBL" id="JADNRY010000077">
    <property type="protein sequence ID" value="KAF9067144.1"/>
    <property type="molecule type" value="Genomic_DNA"/>
</dbReference>
<dbReference type="InterPro" id="IPR001619">
    <property type="entry name" value="Sec1-like"/>
</dbReference>
<dbReference type="Pfam" id="PF00995">
    <property type="entry name" value="Sec1"/>
    <property type="match status" value="1"/>
</dbReference>
<dbReference type="GO" id="GO:0016192">
    <property type="term" value="P:vesicle-mediated transport"/>
    <property type="evidence" value="ECO:0007669"/>
    <property type="project" value="InterPro"/>
</dbReference>
<keyword evidence="2" id="KW-0472">Membrane</keyword>
<accession>A0A9P5U5W9</accession>
<dbReference type="InterPro" id="IPR012936">
    <property type="entry name" value="Erv_C"/>
</dbReference>
<dbReference type="InterPro" id="IPR043127">
    <property type="entry name" value="Sec-1-like_dom3a"/>
</dbReference>
<dbReference type="AlphaFoldDB" id="A0A9P5U5W9"/>
<dbReference type="SUPFAM" id="SSF56815">
    <property type="entry name" value="Sec1/munc18-like (SM) proteins"/>
    <property type="match status" value="1"/>
</dbReference>
<evidence type="ECO:0000313" key="6">
    <source>
        <dbReference type="Proteomes" id="UP000772434"/>
    </source>
</evidence>
<gene>
    <name evidence="5" type="ORF">BDP27DRAFT_1403989</name>
</gene>
<dbReference type="Gene3D" id="3.40.50.2060">
    <property type="match status" value="1"/>
</dbReference>
<dbReference type="OrthoDB" id="10266265at2759"/>
<name>A0A9P5U5W9_9AGAR</name>
<dbReference type="InterPro" id="IPR036045">
    <property type="entry name" value="Sec1-like_sf"/>
</dbReference>
<dbReference type="InterPro" id="IPR039542">
    <property type="entry name" value="Erv_N"/>
</dbReference>
<comment type="similarity">
    <text evidence="1">Belongs to the STXBP/unc-18/SEC1 family.</text>
</comment>
<keyword evidence="2" id="KW-0812">Transmembrane</keyword>
<feature type="domain" description="Endoplasmic reticulum vesicle transporter N-terminal" evidence="4">
    <location>
        <begin position="644"/>
        <end position="733"/>
    </location>
</feature>
<organism evidence="5 6">
    <name type="scientific">Rhodocollybia butyracea</name>
    <dbReference type="NCBI Taxonomy" id="206335"/>
    <lineage>
        <taxon>Eukaryota</taxon>
        <taxon>Fungi</taxon>
        <taxon>Dikarya</taxon>
        <taxon>Basidiomycota</taxon>
        <taxon>Agaricomycotina</taxon>
        <taxon>Agaricomycetes</taxon>
        <taxon>Agaricomycetidae</taxon>
        <taxon>Agaricales</taxon>
        <taxon>Marasmiineae</taxon>
        <taxon>Omphalotaceae</taxon>
        <taxon>Rhodocollybia</taxon>
    </lineage>
</organism>
<dbReference type="Pfam" id="PF07970">
    <property type="entry name" value="COPIIcoated_ERV"/>
    <property type="match status" value="1"/>
</dbReference>
<dbReference type="Gene3D" id="3.40.50.1910">
    <property type="match status" value="1"/>
</dbReference>
<reference evidence="5" key="1">
    <citation type="submission" date="2020-11" db="EMBL/GenBank/DDBJ databases">
        <authorList>
            <consortium name="DOE Joint Genome Institute"/>
            <person name="Ahrendt S."/>
            <person name="Riley R."/>
            <person name="Andreopoulos W."/>
            <person name="Labutti K."/>
            <person name="Pangilinan J."/>
            <person name="Ruiz-Duenas F.J."/>
            <person name="Barrasa J.M."/>
            <person name="Sanchez-Garcia M."/>
            <person name="Camarero S."/>
            <person name="Miyauchi S."/>
            <person name="Serrano A."/>
            <person name="Linde D."/>
            <person name="Babiker R."/>
            <person name="Drula E."/>
            <person name="Ayuso-Fernandez I."/>
            <person name="Pacheco R."/>
            <person name="Padilla G."/>
            <person name="Ferreira P."/>
            <person name="Barriuso J."/>
            <person name="Kellner H."/>
            <person name="Castanera R."/>
            <person name="Alfaro M."/>
            <person name="Ramirez L."/>
            <person name="Pisabarro A.G."/>
            <person name="Kuo A."/>
            <person name="Tritt A."/>
            <person name="Lipzen A."/>
            <person name="He G."/>
            <person name="Yan M."/>
            <person name="Ng V."/>
            <person name="Cullen D."/>
            <person name="Martin F."/>
            <person name="Rosso M.-N."/>
            <person name="Henrissat B."/>
            <person name="Hibbett D."/>
            <person name="Martinez A.T."/>
            <person name="Grigoriev I.V."/>
        </authorList>
    </citation>
    <scope>NUCLEOTIDE SEQUENCE</scope>
    <source>
        <strain evidence="5">AH 40177</strain>
    </source>
</reference>
<evidence type="ECO:0000259" key="4">
    <source>
        <dbReference type="Pfam" id="PF13850"/>
    </source>
</evidence>
<feature type="domain" description="Endoplasmic reticulum vesicle transporter C-terminal" evidence="3">
    <location>
        <begin position="779"/>
        <end position="1026"/>
    </location>
</feature>
<dbReference type="Pfam" id="PF13850">
    <property type="entry name" value="ERGIC_N"/>
    <property type="match status" value="1"/>
</dbReference>
<dbReference type="PANTHER" id="PTHR11679">
    <property type="entry name" value="VESICLE PROTEIN SORTING-ASSOCIATED"/>
    <property type="match status" value="1"/>
</dbReference>
<feature type="transmembrane region" description="Helical" evidence="2">
    <location>
        <begin position="1007"/>
        <end position="1031"/>
    </location>
</feature>
<sequence>MDVVKAVETYVAKIVAEPSAMKVLLLDSHTVGKWFFPEFCAKPSLQTPIVSLASTQSTLLSHQVYLTDRIDNQKRDRMPHMKCVCFLQSSNDSLDALQVELREPKYGEYYLYFSNILSKSIIERLAESDEYEVVREIQEYFADYAPLLPSLFSLNHLPSSSKPLYGNSPNTWDPDALERSVQGIAAVLLSLKKKPVIRYEKMSGMAKKLATEVQHRMHSESTLFDFRLTQVPPLLLILDRRNDPVTPLLSQWTYQAMVHELIGIQNGRVDLSLVPDIRPELSEITLTTSTDPFFQAHHLETFGDLGTSLKDYVQSYQSRSLAHSPSSINSISDMKRFVEDYPEFRKLSGNVSKHVALVGELSRLVSKHKLLEVGEVEQGLATSSGADFRDVEAMIKDTSVSTTHKLRLVMMYALRYQKTQAANIANLINLLLANGVSREDARLVYVFLNISGTDQRQDDLFSTESLLAKGRSALKGLKGVENVYTQHTPHLSQTLEHLFKGRLRDTSYPFVDSPATNAFLQRPQDVIIFIIGGATYEEAKVISQLNQQQATQSSNGVASSSAGTRLLLGGTCVHNSTSYLEMIRTAADGFPAAVYEPPPESASNAPVLNLNLGGVNVSLGEPLLAFIEQAAREEIMAKGLLANLKGVDAFGKTTDDVKVKTRTGAFLTLISAAIILSFSFMEFMDYRTIHTDTSLVVDKTRGEKLTVKLNVTFPRVPCYLLSLDIMDISGETQRDVTHNVLKTRLEPSGKVIPGPKSADLKNDIEKYNETKGADYCGSCYGAKEACCNTCEEVRTAYLNKGWSFSNPDTIEQCKSEGWSDKLKEQADEGCNIAGRLRVNKVIGNIHLSPGRSFQSGFRNFYELVPYLRNDGNKHDFSHTVNQLSFEGDDEYDYRKAKLGREMKARLGLDKNPLDGTEHKTAKAQYMFQYFLKVVSTQFKTLEGKTINSHQFSVTQFERDLTQGGAGDTPQGVHLQHGVFGVPGAFFNYEISPILVVHTDMRSSFAHFVTSTCAIVGGVLTVAALFDGVLFATTRAIKKQNAGGSGNGYAGGKLMNYYMGEETRGQGVHGGYIQLRYLTQGAPLDVTPIDHRNICGGKGRHIGWTGGRIISNPEN</sequence>
<proteinExistence type="inferred from homology"/>
<comment type="caution">
    <text evidence="5">The sequence shown here is derived from an EMBL/GenBank/DDBJ whole genome shotgun (WGS) entry which is preliminary data.</text>
</comment>
<dbReference type="Gene3D" id="3.90.830.10">
    <property type="entry name" value="Syntaxin Binding Protein 1, Chain A, domain 2"/>
    <property type="match status" value="1"/>
</dbReference>
<dbReference type="Proteomes" id="UP000772434">
    <property type="component" value="Unassembled WGS sequence"/>
</dbReference>
<dbReference type="Gene3D" id="1.25.40.60">
    <property type="match status" value="1"/>
</dbReference>
<keyword evidence="2" id="KW-1133">Transmembrane helix</keyword>
<dbReference type="InterPro" id="IPR043154">
    <property type="entry name" value="Sec-1-like_dom1"/>
</dbReference>
<evidence type="ECO:0000259" key="3">
    <source>
        <dbReference type="Pfam" id="PF07970"/>
    </source>
</evidence>
<evidence type="ECO:0000256" key="2">
    <source>
        <dbReference type="SAM" id="Phobius"/>
    </source>
</evidence>
<evidence type="ECO:0000313" key="5">
    <source>
        <dbReference type="EMBL" id="KAF9067144.1"/>
    </source>
</evidence>
<protein>
    <submittedName>
        <fullName evidence="5">Sec1 family-domain-containing protein</fullName>
    </submittedName>
</protein>